<protein>
    <recommendedName>
        <fullName evidence="4">Antitoxin</fullName>
    </recommendedName>
</protein>
<gene>
    <name evidence="2" type="ORF">GCM10022226_19300</name>
</gene>
<evidence type="ECO:0000256" key="1">
    <source>
        <dbReference type="SAM" id="MobiDB-lite"/>
    </source>
</evidence>
<comment type="caution">
    <text evidence="2">The sequence shown here is derived from an EMBL/GenBank/DDBJ whole genome shotgun (WGS) entry which is preliminary data.</text>
</comment>
<reference evidence="3" key="1">
    <citation type="journal article" date="2019" name="Int. J. Syst. Evol. Microbiol.">
        <title>The Global Catalogue of Microorganisms (GCM) 10K type strain sequencing project: providing services to taxonomists for standard genome sequencing and annotation.</title>
        <authorList>
            <consortium name="The Broad Institute Genomics Platform"/>
            <consortium name="The Broad Institute Genome Sequencing Center for Infectious Disease"/>
            <person name="Wu L."/>
            <person name="Ma J."/>
        </authorList>
    </citation>
    <scope>NUCLEOTIDE SEQUENCE [LARGE SCALE GENOMIC DNA]</scope>
    <source>
        <strain evidence="3">JCM 16908</strain>
    </source>
</reference>
<keyword evidence="3" id="KW-1185">Reference proteome</keyword>
<name>A0ABP7HMZ8_9ACTN</name>
<sequence length="77" mass="8657">MNRITVERVRAAVALIVQSERQRRLAEGLIHGWRLTRADLDEAARSLGTPVMSDEEWNAIQDGRGADRSWTSGLQDP</sequence>
<evidence type="ECO:0008006" key="4">
    <source>
        <dbReference type="Google" id="ProtNLM"/>
    </source>
</evidence>
<feature type="region of interest" description="Disordered" evidence="1">
    <location>
        <begin position="53"/>
        <end position="77"/>
    </location>
</feature>
<accession>A0ABP7HMZ8</accession>
<dbReference type="RefSeq" id="WP_344936885.1">
    <property type="nucleotide sequence ID" value="NZ_BAAAZR010000002.1"/>
</dbReference>
<organism evidence="2 3">
    <name type="scientific">Sphaerisporangium flaviroseum</name>
    <dbReference type="NCBI Taxonomy" id="509199"/>
    <lineage>
        <taxon>Bacteria</taxon>
        <taxon>Bacillati</taxon>
        <taxon>Actinomycetota</taxon>
        <taxon>Actinomycetes</taxon>
        <taxon>Streptosporangiales</taxon>
        <taxon>Streptosporangiaceae</taxon>
        <taxon>Sphaerisporangium</taxon>
    </lineage>
</organism>
<dbReference type="EMBL" id="BAAAZR010000002">
    <property type="protein sequence ID" value="GAA3799941.1"/>
    <property type="molecule type" value="Genomic_DNA"/>
</dbReference>
<proteinExistence type="predicted"/>
<evidence type="ECO:0000313" key="3">
    <source>
        <dbReference type="Proteomes" id="UP001500888"/>
    </source>
</evidence>
<dbReference type="Proteomes" id="UP001500888">
    <property type="component" value="Unassembled WGS sequence"/>
</dbReference>
<evidence type="ECO:0000313" key="2">
    <source>
        <dbReference type="EMBL" id="GAA3799941.1"/>
    </source>
</evidence>